<dbReference type="EMBL" id="JBAJEX010000001">
    <property type="protein sequence ID" value="MEO1765650.1"/>
    <property type="molecule type" value="Genomic_DNA"/>
</dbReference>
<keyword evidence="1" id="KW-0812">Transmembrane</keyword>
<gene>
    <name evidence="2" type="ORF">V6E02_00240</name>
</gene>
<dbReference type="Proteomes" id="UP001482231">
    <property type="component" value="Unassembled WGS sequence"/>
</dbReference>
<proteinExistence type="predicted"/>
<dbReference type="InterPro" id="IPR032314">
    <property type="entry name" value="DUF4845"/>
</dbReference>
<sequence>MKHQRGMTFIGWVVVLALVLSYVYIGIKVVPAYIEFFSVKKILATIAKEPGFATMTPAEIRKSFERRLAIDYVSAVTPQDLDIRKEGGENVVSVEYSQKIPLFYNVSVLLDFSASTAGSKPAKMVE</sequence>
<dbReference type="RefSeq" id="WP_347305991.1">
    <property type="nucleotide sequence ID" value="NZ_JBAJEX010000001.1"/>
</dbReference>
<name>A0ABV0ECA3_9BURK</name>
<comment type="caution">
    <text evidence="2">The sequence shown here is derived from an EMBL/GenBank/DDBJ whole genome shotgun (WGS) entry which is preliminary data.</text>
</comment>
<evidence type="ECO:0000313" key="2">
    <source>
        <dbReference type="EMBL" id="MEO1765650.1"/>
    </source>
</evidence>
<keyword evidence="1" id="KW-0472">Membrane</keyword>
<accession>A0ABV0ECA3</accession>
<evidence type="ECO:0000313" key="3">
    <source>
        <dbReference type="Proteomes" id="UP001482231"/>
    </source>
</evidence>
<dbReference type="Pfam" id="PF16137">
    <property type="entry name" value="DUF4845"/>
    <property type="match status" value="1"/>
</dbReference>
<evidence type="ECO:0000256" key="1">
    <source>
        <dbReference type="SAM" id="Phobius"/>
    </source>
</evidence>
<keyword evidence="1" id="KW-1133">Transmembrane helix</keyword>
<keyword evidence="3" id="KW-1185">Reference proteome</keyword>
<feature type="transmembrane region" description="Helical" evidence="1">
    <location>
        <begin position="7"/>
        <end position="27"/>
    </location>
</feature>
<reference evidence="2 3" key="1">
    <citation type="submission" date="2024-02" db="EMBL/GenBank/DDBJ databases">
        <title>New thermophilic sulfur-oxidizing bacteria from a hot springs of the Uzon caldera (Kamchatka, Russia).</title>
        <authorList>
            <person name="Dukat A.M."/>
            <person name="Elcheninov A.G."/>
            <person name="Frolov E.N."/>
        </authorList>
    </citation>
    <scope>NUCLEOTIDE SEQUENCE [LARGE SCALE GENOMIC DNA]</scope>
    <source>
        <strain evidence="2 3">AK1</strain>
    </source>
</reference>
<organism evidence="2 3">
    <name type="scientific">Thiobacter aerophilum</name>
    <dbReference type="NCBI Taxonomy" id="3121275"/>
    <lineage>
        <taxon>Bacteria</taxon>
        <taxon>Pseudomonadati</taxon>
        <taxon>Pseudomonadota</taxon>
        <taxon>Betaproteobacteria</taxon>
        <taxon>Burkholderiales</taxon>
        <taxon>Thiobacteraceae</taxon>
        <taxon>Thiobacter</taxon>
    </lineage>
</organism>
<protein>
    <submittedName>
        <fullName evidence="2">DUF4845 domain-containing protein</fullName>
    </submittedName>
</protein>